<accession>A0A077EI89</accession>
<evidence type="ECO:0000313" key="2">
    <source>
        <dbReference type="EMBL" id="AIL45270.1"/>
    </source>
</evidence>
<dbReference type="AlphaFoldDB" id="A0A077EI89"/>
<gene>
    <name evidence="2" type="ORF">BD94_1495</name>
</gene>
<sequence length="43" mass="5042">MIIRNVDFGILIPNYSDDPFDKKKNKEQGNNAHKPQHKFVSEQ</sequence>
<organism evidence="2 3">
    <name type="scientific">Elizabethkingia anophelis NUHP1</name>
    <dbReference type="NCBI Taxonomy" id="1338011"/>
    <lineage>
        <taxon>Bacteria</taxon>
        <taxon>Pseudomonadati</taxon>
        <taxon>Bacteroidota</taxon>
        <taxon>Flavobacteriia</taxon>
        <taxon>Flavobacteriales</taxon>
        <taxon>Weeksellaceae</taxon>
        <taxon>Elizabethkingia</taxon>
    </lineage>
</organism>
<dbReference type="HOGENOM" id="CLU_3232968_0_0_10"/>
<reference evidence="2 3" key="1">
    <citation type="journal article" date="2013" name="Lancet">
        <title>First case of E anophelis outbreak in an intensive-care unit.</title>
        <authorList>
            <person name="Teo J."/>
            <person name="Tan S.Y."/>
            <person name="Tay M."/>
            <person name="Ding Y."/>
            <person name="Kjelleberg S."/>
            <person name="Givskov M."/>
            <person name="Lin R.T."/>
            <person name="Yang L."/>
        </authorList>
    </citation>
    <scope>NUCLEOTIDE SEQUENCE [LARGE SCALE GENOMIC DNA]</scope>
    <source>
        <strain evidence="2 3">NUHP1</strain>
    </source>
</reference>
<protein>
    <submittedName>
        <fullName evidence="2">Uncharacterized protein</fullName>
    </submittedName>
</protein>
<feature type="region of interest" description="Disordered" evidence="1">
    <location>
        <begin position="14"/>
        <end position="43"/>
    </location>
</feature>
<dbReference type="KEGG" id="eao:BD94_1495"/>
<evidence type="ECO:0000313" key="3">
    <source>
        <dbReference type="Proteomes" id="UP000028933"/>
    </source>
</evidence>
<dbReference type="EMBL" id="CP007547">
    <property type="protein sequence ID" value="AIL45270.1"/>
    <property type="molecule type" value="Genomic_DNA"/>
</dbReference>
<name>A0A077EI89_9FLAO</name>
<evidence type="ECO:0000256" key="1">
    <source>
        <dbReference type="SAM" id="MobiDB-lite"/>
    </source>
</evidence>
<proteinExistence type="predicted"/>
<dbReference type="Proteomes" id="UP000028933">
    <property type="component" value="Chromosome"/>
</dbReference>